<reference evidence="3" key="1">
    <citation type="submission" date="2023-05" db="EMBL/GenBank/DDBJ databases">
        <title>Metabolic capabilities are highly conserved among human nasal-associated Corynebacterium species in pangenomic analyses.</title>
        <authorList>
            <person name="Tran T.H."/>
            <person name="Roberts A.Q."/>
            <person name="Escapa I.F."/>
            <person name="Gao W."/>
            <person name="Conlan S."/>
            <person name="Kong H."/>
            <person name="Segre J.A."/>
            <person name="Kelly M.S."/>
            <person name="Lemon K.P."/>
        </authorList>
    </citation>
    <scope>NUCLEOTIDE SEQUENCE</scope>
    <source>
        <strain evidence="3">KPL2773</strain>
    </source>
</reference>
<dbReference type="SUPFAM" id="SSF53850">
    <property type="entry name" value="Periplasmic binding protein-like II"/>
    <property type="match status" value="1"/>
</dbReference>
<gene>
    <name evidence="3" type="ORF">QPX42_01780</name>
</gene>
<dbReference type="RefSeq" id="WP_284599231.1">
    <property type="nucleotide sequence ID" value="NZ_JASNVH010000002.1"/>
</dbReference>
<dbReference type="GO" id="GO:0015833">
    <property type="term" value="P:peptide transport"/>
    <property type="evidence" value="ECO:0007669"/>
    <property type="project" value="TreeGrafter"/>
</dbReference>
<dbReference type="Proteomes" id="UP001224412">
    <property type="component" value="Unassembled WGS sequence"/>
</dbReference>
<comment type="caution">
    <text evidence="3">The sequence shown here is derived from an EMBL/GenBank/DDBJ whole genome shotgun (WGS) entry which is preliminary data.</text>
</comment>
<evidence type="ECO:0000256" key="1">
    <source>
        <dbReference type="SAM" id="MobiDB-lite"/>
    </source>
</evidence>
<dbReference type="GO" id="GO:1904680">
    <property type="term" value="F:peptide transmembrane transporter activity"/>
    <property type="evidence" value="ECO:0007669"/>
    <property type="project" value="TreeGrafter"/>
</dbReference>
<organism evidence="3 4">
    <name type="scientific">Corynebacterium pseudodiphtheriticum</name>
    <dbReference type="NCBI Taxonomy" id="37637"/>
    <lineage>
        <taxon>Bacteria</taxon>
        <taxon>Bacillati</taxon>
        <taxon>Actinomycetota</taxon>
        <taxon>Actinomycetes</taxon>
        <taxon>Mycobacteriales</taxon>
        <taxon>Corynebacteriaceae</taxon>
        <taxon>Corynebacterium</taxon>
    </lineage>
</organism>
<dbReference type="AlphaFoldDB" id="A0AAP4BQ95"/>
<accession>A0AAP4BQ95</accession>
<dbReference type="Gene3D" id="3.90.76.10">
    <property type="entry name" value="Dipeptide-binding Protein, Domain 1"/>
    <property type="match status" value="1"/>
</dbReference>
<feature type="region of interest" description="Disordered" evidence="1">
    <location>
        <begin position="400"/>
        <end position="425"/>
    </location>
</feature>
<feature type="compositionally biased region" description="Basic and acidic residues" evidence="1">
    <location>
        <begin position="77"/>
        <end position="96"/>
    </location>
</feature>
<protein>
    <submittedName>
        <fullName evidence="3">ABC transporter substrate-binding protein</fullName>
    </submittedName>
</protein>
<evidence type="ECO:0000259" key="2">
    <source>
        <dbReference type="Pfam" id="PF00496"/>
    </source>
</evidence>
<feature type="region of interest" description="Disordered" evidence="1">
    <location>
        <begin position="48"/>
        <end position="98"/>
    </location>
</feature>
<dbReference type="Pfam" id="PF00496">
    <property type="entry name" value="SBP_bac_5"/>
    <property type="match status" value="1"/>
</dbReference>
<evidence type="ECO:0000313" key="4">
    <source>
        <dbReference type="Proteomes" id="UP001224412"/>
    </source>
</evidence>
<sequence length="631" mass="67989">MMRRLGNAAAIGADKNWVMKVTWSYRFSLAIVAAAGLLTSCVANPGPPPIETGQEAESSAADVARGDAKASSNSSENHGEADHGAKERSGGRRNSVEESQVGIGIDPIHNGLNPHLQANQQAVVDDIAALALPSAFVNGEITELLDSAEEVELTGVDTDAVATEPKPEGAEDQVVVQRVRYEIAQQAQWSDGTPITGEDFIYLWQQMTTTPGVVRASGYFAISDITSTAGGKVVEVAFSQRVHDWQELFHYLLPAHLMNAPFAAVREIPASAGRYQIDSVDWARGKLTLHRNDRFWGAGPANIDVIELTEIRNPRQGLDLMRSGQISFADLTPEETTFLAYNSLPGTQVFRFNTPRQMQIDLLTQSPIFSQQLARSEFARLIDRPEVAVQAAGRRTDVRVPGYAESVAHSETRGEEAPDANKNTIDGDATAAQVERLRESSTLQRPLRIVADPTDPVASAAAAAVVDKLVAVGVHAEVVANDFATIAREMVPNGDVDAVVSWQDTSASSVNLADELLCRAPGLSTEKAAWIPQCLPDFDDAWIQVLEGSVDAEYGLDLVSSLDSEYVLQIPVLDERRIRVLGSGIIGPEEQLERWPAGLKSAPQWRLLTAGDKAGVGGVGRGLQIENPQEG</sequence>
<feature type="domain" description="Solute-binding protein family 5" evidence="2">
    <location>
        <begin position="179"/>
        <end position="505"/>
    </location>
</feature>
<evidence type="ECO:0000313" key="3">
    <source>
        <dbReference type="EMBL" id="MDK4306290.1"/>
    </source>
</evidence>
<dbReference type="PANTHER" id="PTHR30290:SF65">
    <property type="entry name" value="MONOACYL PHOSPHATIDYLINOSITOL TETRAMANNOSIDE-BINDING PROTEIN LPQW-RELATED"/>
    <property type="match status" value="1"/>
</dbReference>
<dbReference type="InterPro" id="IPR000914">
    <property type="entry name" value="SBP_5_dom"/>
</dbReference>
<dbReference type="Gene3D" id="3.10.105.10">
    <property type="entry name" value="Dipeptide-binding Protein, Domain 3"/>
    <property type="match status" value="1"/>
</dbReference>
<dbReference type="Gene3D" id="3.40.190.10">
    <property type="entry name" value="Periplasmic binding protein-like II"/>
    <property type="match status" value="1"/>
</dbReference>
<dbReference type="InterPro" id="IPR039424">
    <property type="entry name" value="SBP_5"/>
</dbReference>
<dbReference type="EMBL" id="JASNVH010000002">
    <property type="protein sequence ID" value="MDK4306290.1"/>
    <property type="molecule type" value="Genomic_DNA"/>
</dbReference>
<proteinExistence type="predicted"/>
<name>A0AAP4BQ95_9CORY</name>
<dbReference type="PANTHER" id="PTHR30290">
    <property type="entry name" value="PERIPLASMIC BINDING COMPONENT OF ABC TRANSPORTER"/>
    <property type="match status" value="1"/>
</dbReference>